<evidence type="ECO:0000313" key="3">
    <source>
        <dbReference type="EMBL" id="TDF92557.1"/>
    </source>
</evidence>
<dbReference type="PANTHER" id="PTHR12526">
    <property type="entry name" value="GLYCOSYLTRANSFERASE"/>
    <property type="match status" value="1"/>
</dbReference>
<keyword evidence="3" id="KW-0808">Transferase</keyword>
<dbReference type="GO" id="GO:0016757">
    <property type="term" value="F:glycosyltransferase activity"/>
    <property type="evidence" value="ECO:0007669"/>
    <property type="project" value="InterPro"/>
</dbReference>
<dbReference type="SUPFAM" id="SSF53756">
    <property type="entry name" value="UDP-Glycosyltransferase/glycogen phosphorylase"/>
    <property type="match status" value="1"/>
</dbReference>
<protein>
    <submittedName>
        <fullName evidence="3">Glycosyltransferase family 4 protein</fullName>
    </submittedName>
</protein>
<proteinExistence type="predicted"/>
<dbReference type="InterPro" id="IPR001296">
    <property type="entry name" value="Glyco_trans_1"/>
</dbReference>
<keyword evidence="4" id="KW-1185">Reference proteome</keyword>
<dbReference type="EMBL" id="SMRT01000020">
    <property type="protein sequence ID" value="TDF92557.1"/>
    <property type="molecule type" value="Genomic_DNA"/>
</dbReference>
<dbReference type="Pfam" id="PF00534">
    <property type="entry name" value="Glycos_transf_1"/>
    <property type="match status" value="1"/>
</dbReference>
<dbReference type="InterPro" id="IPR028098">
    <property type="entry name" value="Glyco_trans_4-like_N"/>
</dbReference>
<dbReference type="OrthoDB" id="9795068at2"/>
<name>A0A4R5KEB6_9BACL</name>
<evidence type="ECO:0000313" key="4">
    <source>
        <dbReference type="Proteomes" id="UP000295636"/>
    </source>
</evidence>
<comment type="caution">
    <text evidence="3">The sequence shown here is derived from an EMBL/GenBank/DDBJ whole genome shotgun (WGS) entry which is preliminary data.</text>
</comment>
<sequence length="319" mass="35789">MRIALISPDYLPVPPVKYGGIERVVHTLTEELVSRGHDVILYAPIGSQTSARLIPYLHHGYDMWQIPGFVKLTLPKGVDVIHDHTQLSVVGRKRLSVPTVCTIHNPLTNPVENAVYLSQRHLELFGGNRGTFVYNGLNPEEYQFSDQKGDYLLYIGAILDYKGVHHAIEVAERTKQKLIIAGPVYDQSYFHKEIVAKVMLNPQIQYVGEVGGQERQNLLKHARCMLFPTLCEEPFGLVMIEAFACGTPVLGLANGSVPEVMSGFPGLICHSVDQMADKAMHEPLPQPQELRDYVLRHFTTSIMADNYLTIYKSVIEDKL</sequence>
<reference evidence="3 4" key="1">
    <citation type="submission" date="2019-03" db="EMBL/GenBank/DDBJ databases">
        <title>This is whole genome sequence of Paenibacillus sp MS74 strain.</title>
        <authorList>
            <person name="Trinh H.N."/>
        </authorList>
    </citation>
    <scope>NUCLEOTIDE SEQUENCE [LARGE SCALE GENOMIC DNA]</scope>
    <source>
        <strain evidence="3 4">MS74</strain>
    </source>
</reference>
<feature type="domain" description="Glycosyl transferase family 1" evidence="1">
    <location>
        <begin position="145"/>
        <end position="273"/>
    </location>
</feature>
<organism evidence="3 4">
    <name type="scientific">Paenibacillus piri</name>
    <dbReference type="NCBI Taxonomy" id="2547395"/>
    <lineage>
        <taxon>Bacteria</taxon>
        <taxon>Bacillati</taxon>
        <taxon>Bacillota</taxon>
        <taxon>Bacilli</taxon>
        <taxon>Bacillales</taxon>
        <taxon>Paenibacillaceae</taxon>
        <taxon>Paenibacillus</taxon>
    </lineage>
</organism>
<feature type="domain" description="Glycosyltransferase subfamily 4-like N-terminal" evidence="2">
    <location>
        <begin position="18"/>
        <end position="112"/>
    </location>
</feature>
<evidence type="ECO:0000259" key="1">
    <source>
        <dbReference type="Pfam" id="PF00534"/>
    </source>
</evidence>
<dbReference type="CDD" id="cd03802">
    <property type="entry name" value="GT4_AviGT4-like"/>
    <property type="match status" value="1"/>
</dbReference>
<gene>
    <name evidence="3" type="ORF">E1757_29690</name>
</gene>
<dbReference type="Pfam" id="PF13439">
    <property type="entry name" value="Glyco_transf_4"/>
    <property type="match status" value="1"/>
</dbReference>
<dbReference type="RefSeq" id="WP_133235089.1">
    <property type="nucleotide sequence ID" value="NZ_SMRT01000020.1"/>
</dbReference>
<evidence type="ECO:0000259" key="2">
    <source>
        <dbReference type="Pfam" id="PF13439"/>
    </source>
</evidence>
<dbReference type="Proteomes" id="UP000295636">
    <property type="component" value="Unassembled WGS sequence"/>
</dbReference>
<accession>A0A4R5KEB6</accession>
<dbReference type="PANTHER" id="PTHR12526:SF595">
    <property type="entry name" value="BLL5217 PROTEIN"/>
    <property type="match status" value="1"/>
</dbReference>
<dbReference type="Gene3D" id="3.40.50.2000">
    <property type="entry name" value="Glycogen Phosphorylase B"/>
    <property type="match status" value="2"/>
</dbReference>
<dbReference type="AlphaFoldDB" id="A0A4R5KEB6"/>